<proteinExistence type="predicted"/>
<comment type="caution">
    <text evidence="1">The sequence shown here is derived from an EMBL/GenBank/DDBJ whole genome shotgun (WGS) entry which is preliminary data.</text>
</comment>
<dbReference type="Proteomes" id="UP000604117">
    <property type="component" value="Unassembled WGS sequence"/>
</dbReference>
<evidence type="ECO:0008006" key="3">
    <source>
        <dbReference type="Google" id="ProtNLM"/>
    </source>
</evidence>
<sequence>MNRCTEMVGLTGLLMVLVACGSRTPGATPTQSLPLSASSSSSAAEHDALVAYRGMWSAFVEAGKTSDPDAPDLRKYASDDALKLIVSGLVTNRDQRKVILGDLAIDPKITAVKPAGKPVEVSVLDCVNDEKWLEHKASGGLVDDVPGGKHRTTATVKLTADGWKVSRFDLGNESC</sequence>
<gene>
    <name evidence="1" type="ORF">Asi02nite_36570</name>
</gene>
<reference evidence="1 2" key="1">
    <citation type="submission" date="2021-01" db="EMBL/GenBank/DDBJ databases">
        <title>Whole genome shotgun sequence of Asanoa siamensis NBRC 107932.</title>
        <authorList>
            <person name="Komaki H."/>
            <person name="Tamura T."/>
        </authorList>
    </citation>
    <scope>NUCLEOTIDE SEQUENCE [LARGE SCALE GENOMIC DNA]</scope>
    <source>
        <strain evidence="1 2">NBRC 107932</strain>
    </source>
</reference>
<accession>A0ABQ4CS68</accession>
<dbReference type="PROSITE" id="PS51257">
    <property type="entry name" value="PROKAR_LIPOPROTEIN"/>
    <property type="match status" value="1"/>
</dbReference>
<organism evidence="1 2">
    <name type="scientific">Asanoa siamensis</name>
    <dbReference type="NCBI Taxonomy" id="926357"/>
    <lineage>
        <taxon>Bacteria</taxon>
        <taxon>Bacillati</taxon>
        <taxon>Actinomycetota</taxon>
        <taxon>Actinomycetes</taxon>
        <taxon>Micromonosporales</taxon>
        <taxon>Micromonosporaceae</taxon>
        <taxon>Asanoa</taxon>
    </lineage>
</organism>
<keyword evidence="2" id="KW-1185">Reference proteome</keyword>
<protein>
    <recommendedName>
        <fullName evidence="3">Secreted protein/lipoprotein</fullName>
    </recommendedName>
</protein>
<evidence type="ECO:0000313" key="2">
    <source>
        <dbReference type="Proteomes" id="UP000604117"/>
    </source>
</evidence>
<dbReference type="EMBL" id="BONE01000027">
    <property type="protein sequence ID" value="GIF74139.1"/>
    <property type="molecule type" value="Genomic_DNA"/>
</dbReference>
<name>A0ABQ4CS68_9ACTN</name>
<evidence type="ECO:0000313" key="1">
    <source>
        <dbReference type="EMBL" id="GIF74139.1"/>
    </source>
</evidence>